<evidence type="ECO:0000313" key="3">
    <source>
        <dbReference type="Proteomes" id="UP000763557"/>
    </source>
</evidence>
<feature type="chain" id="PRO_5046168425" evidence="1">
    <location>
        <begin position="24"/>
        <end position="308"/>
    </location>
</feature>
<gene>
    <name evidence="2" type="ORF">GC106_63470</name>
</gene>
<evidence type="ECO:0000256" key="1">
    <source>
        <dbReference type="SAM" id="SignalP"/>
    </source>
</evidence>
<feature type="signal peptide" evidence="1">
    <location>
        <begin position="1"/>
        <end position="23"/>
    </location>
</feature>
<sequence>MRRLVVAAIVATGLVLPATSASAQPDCVWRQAELPIPPDHQNPLVKGIGGDYTVASASYQGHKILRWYRGQVAVVGTPSAEGFHSPVDVSSNGTVLATRDGRGYVTSLDGMHKFLPDPQPDVSATPVAINGRGDVAGYATVNGDAKLVLWSAPGYDEARIVGNGMPAGIDDTGVIVTKNAARYLSPGFAWPLPKPAGATSVFVSSYENGVAVGSARVDDRDRAVLWGANGTIRYVMPSGIGYSGSSQGTVFGLTGVNLPTIWRAGEQVPLPNPWPMYHAGFVTERDTLVGSYLDQGMWDPRVAEWSCG</sequence>
<dbReference type="RefSeq" id="WP_173138857.1">
    <property type="nucleotide sequence ID" value="NZ_CBCSGW010000070.1"/>
</dbReference>
<dbReference type="Proteomes" id="UP000763557">
    <property type="component" value="Unassembled WGS sequence"/>
</dbReference>
<name>A0ABX2FE32_9PSEU</name>
<dbReference type="EMBL" id="JAAATY010000024">
    <property type="protein sequence ID" value="NRN69091.1"/>
    <property type="molecule type" value="Genomic_DNA"/>
</dbReference>
<accession>A0ABX2FE32</accession>
<keyword evidence="3" id="KW-1185">Reference proteome</keyword>
<evidence type="ECO:0000313" key="2">
    <source>
        <dbReference type="EMBL" id="NRN69091.1"/>
    </source>
</evidence>
<comment type="caution">
    <text evidence="2">The sequence shown here is derived from an EMBL/GenBank/DDBJ whole genome shotgun (WGS) entry which is preliminary data.</text>
</comment>
<protein>
    <submittedName>
        <fullName evidence="2">Uncharacterized protein</fullName>
    </submittedName>
</protein>
<organism evidence="2 3">
    <name type="scientific">Kibdelosporangium persicum</name>
    <dbReference type="NCBI Taxonomy" id="2698649"/>
    <lineage>
        <taxon>Bacteria</taxon>
        <taxon>Bacillati</taxon>
        <taxon>Actinomycetota</taxon>
        <taxon>Actinomycetes</taxon>
        <taxon>Pseudonocardiales</taxon>
        <taxon>Pseudonocardiaceae</taxon>
        <taxon>Kibdelosporangium</taxon>
    </lineage>
</organism>
<proteinExistence type="predicted"/>
<reference evidence="2 3" key="1">
    <citation type="submission" date="2020-01" db="EMBL/GenBank/DDBJ databases">
        <title>Kibdelosporangium persica a novel Actinomycetes from a hot desert in Iran.</title>
        <authorList>
            <person name="Safaei N."/>
            <person name="Zaburannyi N."/>
            <person name="Mueller R."/>
            <person name="Wink J."/>
        </authorList>
    </citation>
    <scope>NUCLEOTIDE SEQUENCE [LARGE SCALE GENOMIC DNA]</scope>
    <source>
        <strain evidence="2 3">4NS15</strain>
    </source>
</reference>
<keyword evidence="1" id="KW-0732">Signal</keyword>